<evidence type="ECO:0000256" key="1">
    <source>
        <dbReference type="SAM" id="SignalP"/>
    </source>
</evidence>
<dbReference type="Pfam" id="PF00197">
    <property type="entry name" value="Kunitz_legume"/>
    <property type="match status" value="1"/>
</dbReference>
<evidence type="ECO:0000313" key="2">
    <source>
        <dbReference type="EMBL" id="KAF8398660.1"/>
    </source>
</evidence>
<dbReference type="PROSITE" id="PS00283">
    <property type="entry name" value="SOYBEAN_KUNITZ"/>
    <property type="match status" value="1"/>
</dbReference>
<sequence>MLISTLLISALVFHSEAIAWSHSHQQPVLDTDGNELQAGLPYYIVSAVWKAGGGDGHTADDYLARYYPIDVYPTDERSSSEEARQTRYVTIGGKPGNPGSSTVRNWFKIERASRSSPFYRIVYCPSVCESCRVVCGNVGISVSRESEKRWLSVPQQPQFPFVFVKARRS</sequence>
<comment type="caution">
    <text evidence="2">The sequence shown here is derived from an EMBL/GenBank/DDBJ whole genome shotgun (WGS) entry which is preliminary data.</text>
</comment>
<dbReference type="SMART" id="SM00452">
    <property type="entry name" value="STI"/>
    <property type="match status" value="1"/>
</dbReference>
<dbReference type="PANTHER" id="PTHR33107:SF86">
    <property type="entry name" value="MIRACULIN-LIKE"/>
    <property type="match status" value="1"/>
</dbReference>
<feature type="signal peptide" evidence="1">
    <location>
        <begin position="1"/>
        <end position="17"/>
    </location>
</feature>
<protein>
    <submittedName>
        <fullName evidence="2">Uncharacterized protein</fullName>
    </submittedName>
</protein>
<evidence type="ECO:0000313" key="3">
    <source>
        <dbReference type="Proteomes" id="UP000655225"/>
    </source>
</evidence>
<dbReference type="EMBL" id="JABCRI010000010">
    <property type="protein sequence ID" value="KAF8398660.1"/>
    <property type="molecule type" value="Genomic_DNA"/>
</dbReference>
<keyword evidence="1" id="KW-0732">Signal</keyword>
<dbReference type="OrthoDB" id="1918435at2759"/>
<dbReference type="InterPro" id="IPR002160">
    <property type="entry name" value="Prot_inh_Kunz-lg"/>
</dbReference>
<dbReference type="PRINTS" id="PR00291">
    <property type="entry name" value="KUNITZINHBTR"/>
</dbReference>
<dbReference type="GO" id="GO:0004866">
    <property type="term" value="F:endopeptidase inhibitor activity"/>
    <property type="evidence" value="ECO:0007669"/>
    <property type="project" value="InterPro"/>
</dbReference>
<accession>A0A834Z1H4</accession>
<name>A0A834Z1H4_TETSI</name>
<dbReference type="PANTHER" id="PTHR33107">
    <property type="entry name" value="KUNITZ TRYPSIN INHIBITOR 2"/>
    <property type="match status" value="1"/>
</dbReference>
<dbReference type="AlphaFoldDB" id="A0A834Z1H4"/>
<dbReference type="InterPro" id="IPR011065">
    <property type="entry name" value="Kunitz_inhibitor_STI-like_sf"/>
</dbReference>
<organism evidence="2 3">
    <name type="scientific">Tetracentron sinense</name>
    <name type="common">Spur-leaf</name>
    <dbReference type="NCBI Taxonomy" id="13715"/>
    <lineage>
        <taxon>Eukaryota</taxon>
        <taxon>Viridiplantae</taxon>
        <taxon>Streptophyta</taxon>
        <taxon>Embryophyta</taxon>
        <taxon>Tracheophyta</taxon>
        <taxon>Spermatophyta</taxon>
        <taxon>Magnoliopsida</taxon>
        <taxon>Trochodendrales</taxon>
        <taxon>Trochodendraceae</taxon>
        <taxon>Tetracentron</taxon>
    </lineage>
</organism>
<gene>
    <name evidence="2" type="ORF">HHK36_014515</name>
</gene>
<dbReference type="Gene3D" id="2.80.10.50">
    <property type="match status" value="2"/>
</dbReference>
<proteinExistence type="predicted"/>
<reference evidence="2 3" key="1">
    <citation type="submission" date="2020-04" db="EMBL/GenBank/DDBJ databases">
        <title>Plant Genome Project.</title>
        <authorList>
            <person name="Zhang R.-G."/>
        </authorList>
    </citation>
    <scope>NUCLEOTIDE SEQUENCE [LARGE SCALE GENOMIC DNA]</scope>
    <source>
        <strain evidence="2">YNK0</strain>
        <tissue evidence="2">Leaf</tissue>
    </source>
</reference>
<feature type="chain" id="PRO_5033061322" evidence="1">
    <location>
        <begin position="18"/>
        <end position="169"/>
    </location>
</feature>
<dbReference type="Proteomes" id="UP000655225">
    <property type="component" value="Unassembled WGS sequence"/>
</dbReference>
<keyword evidence="3" id="KW-1185">Reference proteome</keyword>
<dbReference type="SUPFAM" id="SSF50386">
    <property type="entry name" value="STI-like"/>
    <property type="match status" value="1"/>
</dbReference>